<dbReference type="PANTHER" id="PTHR43798">
    <property type="entry name" value="MONOACYLGLYCEROL LIPASE"/>
    <property type="match status" value="1"/>
</dbReference>
<protein>
    <recommendedName>
        <fullName evidence="1">AB hydrolase-1 domain-containing protein</fullName>
    </recommendedName>
</protein>
<dbReference type="Proteomes" id="UP000223913">
    <property type="component" value="Unassembled WGS sequence"/>
</dbReference>
<keyword evidence="3" id="KW-1185">Reference proteome</keyword>
<dbReference type="OrthoDB" id="59888at2"/>
<evidence type="ECO:0000259" key="1">
    <source>
        <dbReference type="Pfam" id="PF00561"/>
    </source>
</evidence>
<sequence>MTDAKHLQIIVLLLLLAGVVSGQAKMLELDGVQFQVYHNDLSGRKPGQPALVFENGWGADMGNWEPILEELERTQIVFTYDRTGVGESEYNEKVPSLENTAATLRSLLQKAGIPPPYILIGHSLGGVYVRGYAGLYPEEVAGVVCVDPADFTESKEDWKMPFRRIGVPEKKLDEMLYERLYTDQIDPDMPVALRQEREVLKGWRKVDFAGLRDIPLPKIPVVFFIGGRFDVPPQYRSKDLDQEALFEARKQQWMHHWSKLIDETGGGGGLIYVPGAGHFVHRDVPGIVIDNILSLVR</sequence>
<dbReference type="SUPFAM" id="SSF53474">
    <property type="entry name" value="alpha/beta-Hydrolases"/>
    <property type="match status" value="1"/>
</dbReference>
<dbReference type="AlphaFoldDB" id="A0A2D0NFR1"/>
<gene>
    <name evidence="2" type="ORF">CRP01_06790</name>
</gene>
<accession>A0A2D0NFR1</accession>
<dbReference type="InterPro" id="IPR029058">
    <property type="entry name" value="AB_hydrolase_fold"/>
</dbReference>
<organism evidence="2 3">
    <name type="scientific">Flavilitoribacter nigricans (strain ATCC 23147 / DSM 23189 / NBRC 102662 / NCIMB 1420 / SS-2)</name>
    <name type="common">Lewinella nigricans</name>
    <dbReference type="NCBI Taxonomy" id="1122177"/>
    <lineage>
        <taxon>Bacteria</taxon>
        <taxon>Pseudomonadati</taxon>
        <taxon>Bacteroidota</taxon>
        <taxon>Saprospiria</taxon>
        <taxon>Saprospirales</taxon>
        <taxon>Lewinellaceae</taxon>
        <taxon>Flavilitoribacter</taxon>
    </lineage>
</organism>
<dbReference type="InterPro" id="IPR050266">
    <property type="entry name" value="AB_hydrolase_sf"/>
</dbReference>
<dbReference type="InterPro" id="IPR000073">
    <property type="entry name" value="AB_hydrolase_1"/>
</dbReference>
<name>A0A2D0NFR1_FLAN2</name>
<evidence type="ECO:0000313" key="3">
    <source>
        <dbReference type="Proteomes" id="UP000223913"/>
    </source>
</evidence>
<proteinExistence type="predicted"/>
<dbReference type="EMBL" id="PDUD01000010">
    <property type="protein sequence ID" value="PHN07331.1"/>
    <property type="molecule type" value="Genomic_DNA"/>
</dbReference>
<feature type="domain" description="AB hydrolase-1" evidence="1">
    <location>
        <begin position="49"/>
        <end position="160"/>
    </location>
</feature>
<dbReference type="Gene3D" id="3.40.50.1820">
    <property type="entry name" value="alpha/beta hydrolase"/>
    <property type="match status" value="1"/>
</dbReference>
<dbReference type="Pfam" id="PF00561">
    <property type="entry name" value="Abhydrolase_1"/>
    <property type="match status" value="1"/>
</dbReference>
<dbReference type="RefSeq" id="WP_099149261.1">
    <property type="nucleotide sequence ID" value="NZ_PDUD01000010.1"/>
</dbReference>
<evidence type="ECO:0000313" key="2">
    <source>
        <dbReference type="EMBL" id="PHN07331.1"/>
    </source>
</evidence>
<reference evidence="2 3" key="1">
    <citation type="submission" date="2017-10" db="EMBL/GenBank/DDBJ databases">
        <title>The draft genome sequence of Lewinella nigricans NBRC 102662.</title>
        <authorList>
            <person name="Wang K."/>
        </authorList>
    </citation>
    <scope>NUCLEOTIDE SEQUENCE [LARGE SCALE GENOMIC DNA]</scope>
    <source>
        <strain evidence="2 3">NBRC 102662</strain>
    </source>
</reference>
<comment type="caution">
    <text evidence="2">The sequence shown here is derived from an EMBL/GenBank/DDBJ whole genome shotgun (WGS) entry which is preliminary data.</text>
</comment>